<dbReference type="Gene3D" id="3.30.420.10">
    <property type="entry name" value="Ribonuclease H-like superfamily/Ribonuclease H"/>
    <property type="match status" value="1"/>
</dbReference>
<dbReference type="SUPFAM" id="SSF53098">
    <property type="entry name" value="Ribonuclease H-like"/>
    <property type="match status" value="1"/>
</dbReference>
<name>A0AAE3E3M7_9FIRM</name>
<evidence type="ECO:0000256" key="2">
    <source>
        <dbReference type="ARBA" id="ARBA00022801"/>
    </source>
</evidence>
<proteinExistence type="predicted"/>
<dbReference type="InterPro" id="IPR036397">
    <property type="entry name" value="RNaseH_sf"/>
</dbReference>
<dbReference type="InterPro" id="IPR051274">
    <property type="entry name" value="3-5_Exoribonuclease"/>
</dbReference>
<dbReference type="InterPro" id="IPR012337">
    <property type="entry name" value="RNaseH-like_sf"/>
</dbReference>
<comment type="caution">
    <text evidence="5">The sequence shown here is derived from an EMBL/GenBank/DDBJ whole genome shotgun (WGS) entry which is preliminary data.</text>
</comment>
<evidence type="ECO:0000313" key="6">
    <source>
        <dbReference type="Proteomes" id="UP001198200"/>
    </source>
</evidence>
<evidence type="ECO:0000313" key="5">
    <source>
        <dbReference type="EMBL" id="MCC2221179.1"/>
    </source>
</evidence>
<dbReference type="Pfam" id="PF00929">
    <property type="entry name" value="RNase_T"/>
    <property type="match status" value="1"/>
</dbReference>
<dbReference type="EMBL" id="JAJEQN010000011">
    <property type="protein sequence ID" value="MCC2221179.1"/>
    <property type="molecule type" value="Genomic_DNA"/>
</dbReference>
<dbReference type="AlphaFoldDB" id="A0AAE3E3M7"/>
<dbReference type="InterPro" id="IPR047201">
    <property type="entry name" value="ERI-1_3'hExo-like"/>
</dbReference>
<evidence type="ECO:0000256" key="1">
    <source>
        <dbReference type="ARBA" id="ARBA00022722"/>
    </source>
</evidence>
<evidence type="ECO:0000256" key="3">
    <source>
        <dbReference type="ARBA" id="ARBA00022839"/>
    </source>
</evidence>
<gene>
    <name evidence="5" type="ORF">LKD48_05885</name>
</gene>
<dbReference type="RefSeq" id="WP_308731504.1">
    <property type="nucleotide sequence ID" value="NZ_JAJEQN010000011.1"/>
</dbReference>
<dbReference type="CDD" id="cd06133">
    <property type="entry name" value="ERI-1_3'hExo_like"/>
    <property type="match status" value="1"/>
</dbReference>
<evidence type="ECO:0000259" key="4">
    <source>
        <dbReference type="SMART" id="SM00479"/>
    </source>
</evidence>
<dbReference type="InterPro" id="IPR013520">
    <property type="entry name" value="Ribonucl_H"/>
</dbReference>
<sequence length="320" mass="37468">MNSIVLDLEWNQAQTRDREAPGLTFEVIEIGAVRLDEHGNQTDSFSCLIRPCVYTELFYRVREVVGISMKQLEAEGIPFLDAMERFWKWCGKDPVFFTWGDMDLTELQRNIAYFGMENPFAFPLFYYDVQKLYSLYCLDGHARASLESVIETLALPKKWPFHRAVYDAAYTGCVLSQLEKQSWQSMVSVDYYRPPTNAQEEIYLVFERYSKFVSQLYPSREEAMEARNVSSMVCYKCGRNVTRRMNWFSDNNRKYFGLAYCPRHGWLKGKIRVKHCDGQVFMIKTMKLTDAEGARKIKAKSELMKKRRMEKAAEKGLRTS</sequence>
<keyword evidence="3 5" id="KW-0269">Exonuclease</keyword>
<dbReference type="Proteomes" id="UP001198200">
    <property type="component" value="Unassembled WGS sequence"/>
</dbReference>
<organism evidence="5 6">
    <name type="scientific">Anthropogastromicrobium aceti</name>
    <dbReference type="NCBI Taxonomy" id="2981768"/>
    <lineage>
        <taxon>Bacteria</taxon>
        <taxon>Bacillati</taxon>
        <taxon>Bacillota</taxon>
        <taxon>Clostridia</taxon>
        <taxon>Lachnospirales</taxon>
        <taxon>Lachnospiraceae</taxon>
        <taxon>Anthropogastromicrobium</taxon>
    </lineage>
</organism>
<dbReference type="GO" id="GO:0000175">
    <property type="term" value="F:3'-5'-RNA exonuclease activity"/>
    <property type="evidence" value="ECO:0007669"/>
    <property type="project" value="InterPro"/>
</dbReference>
<reference evidence="5 6" key="1">
    <citation type="submission" date="2021-10" db="EMBL/GenBank/DDBJ databases">
        <title>Anaerobic single-cell dispensing facilitates the cultivation of human gut bacteria.</title>
        <authorList>
            <person name="Afrizal A."/>
        </authorList>
    </citation>
    <scope>NUCLEOTIDE SEQUENCE [LARGE SCALE GENOMIC DNA]</scope>
    <source>
        <strain evidence="5 6">CLA-AA-H224</strain>
    </source>
</reference>
<protein>
    <submittedName>
        <fullName evidence="5">Exonuclease domain-containing protein</fullName>
    </submittedName>
</protein>
<dbReference type="GO" id="GO:0003676">
    <property type="term" value="F:nucleic acid binding"/>
    <property type="evidence" value="ECO:0007669"/>
    <property type="project" value="InterPro"/>
</dbReference>
<keyword evidence="1" id="KW-0540">Nuclease</keyword>
<keyword evidence="2" id="KW-0378">Hydrolase</keyword>
<keyword evidence="6" id="KW-1185">Reference proteome</keyword>
<feature type="domain" description="Exonuclease" evidence="4">
    <location>
        <begin position="2"/>
        <end position="184"/>
    </location>
</feature>
<dbReference type="PANTHER" id="PTHR23044">
    <property type="entry name" value="3'-5' EXONUCLEASE ERI1-RELATED"/>
    <property type="match status" value="1"/>
</dbReference>
<dbReference type="PANTHER" id="PTHR23044:SF61">
    <property type="entry name" value="3'-5' EXORIBONUCLEASE 1-RELATED"/>
    <property type="match status" value="1"/>
</dbReference>
<dbReference type="SMART" id="SM00479">
    <property type="entry name" value="EXOIII"/>
    <property type="match status" value="1"/>
</dbReference>
<accession>A0AAE3E3M7</accession>